<keyword evidence="3" id="KW-1185">Reference proteome</keyword>
<proteinExistence type="predicted"/>
<feature type="compositionally biased region" description="Basic residues" evidence="1">
    <location>
        <begin position="38"/>
        <end position="49"/>
    </location>
</feature>
<comment type="caution">
    <text evidence="2">The sequence shown here is derived from an EMBL/GenBank/DDBJ whole genome shotgun (WGS) entry which is preliminary data.</text>
</comment>
<evidence type="ECO:0000313" key="3">
    <source>
        <dbReference type="Proteomes" id="UP000887013"/>
    </source>
</evidence>
<dbReference type="AlphaFoldDB" id="A0A8X6PCZ1"/>
<feature type="region of interest" description="Disordered" evidence="1">
    <location>
        <begin position="1"/>
        <end position="49"/>
    </location>
</feature>
<dbReference type="Proteomes" id="UP000887013">
    <property type="component" value="Unassembled WGS sequence"/>
</dbReference>
<gene>
    <name evidence="2" type="ORF">NPIL_147351</name>
</gene>
<reference evidence="2" key="1">
    <citation type="submission" date="2020-08" db="EMBL/GenBank/DDBJ databases">
        <title>Multicomponent nature underlies the extraordinary mechanical properties of spider dragline silk.</title>
        <authorList>
            <person name="Kono N."/>
            <person name="Nakamura H."/>
            <person name="Mori M."/>
            <person name="Yoshida Y."/>
            <person name="Ohtoshi R."/>
            <person name="Malay A.D."/>
            <person name="Moran D.A.P."/>
            <person name="Tomita M."/>
            <person name="Numata K."/>
            <person name="Arakawa K."/>
        </authorList>
    </citation>
    <scope>NUCLEOTIDE SEQUENCE</scope>
</reference>
<feature type="compositionally biased region" description="Basic and acidic residues" evidence="1">
    <location>
        <begin position="85"/>
        <end position="106"/>
    </location>
</feature>
<name>A0A8X6PCZ1_NEPPI</name>
<dbReference type="EMBL" id="BMAW01067489">
    <property type="protein sequence ID" value="GFT60019.1"/>
    <property type="molecule type" value="Genomic_DNA"/>
</dbReference>
<accession>A0A8X6PCZ1</accession>
<evidence type="ECO:0000313" key="2">
    <source>
        <dbReference type="EMBL" id="GFT60019.1"/>
    </source>
</evidence>
<feature type="region of interest" description="Disordered" evidence="1">
    <location>
        <begin position="81"/>
        <end position="107"/>
    </location>
</feature>
<protein>
    <submittedName>
        <fullName evidence="2">Uncharacterized protein</fullName>
    </submittedName>
</protein>
<organism evidence="2 3">
    <name type="scientific">Nephila pilipes</name>
    <name type="common">Giant wood spider</name>
    <name type="synonym">Nephila maculata</name>
    <dbReference type="NCBI Taxonomy" id="299642"/>
    <lineage>
        <taxon>Eukaryota</taxon>
        <taxon>Metazoa</taxon>
        <taxon>Ecdysozoa</taxon>
        <taxon>Arthropoda</taxon>
        <taxon>Chelicerata</taxon>
        <taxon>Arachnida</taxon>
        <taxon>Araneae</taxon>
        <taxon>Araneomorphae</taxon>
        <taxon>Entelegynae</taxon>
        <taxon>Araneoidea</taxon>
        <taxon>Nephilidae</taxon>
        <taxon>Nephila</taxon>
    </lineage>
</organism>
<sequence>MKSQVPRQERLSAGTMANFSRAGTASSQGNQRSEKRMKQPRWRSRRKRAEKCIATSFNLPRESPSLMCGRSRANEQKELLSFTAQKEDPSRGAPEGERKARLHGPERPSTIQQRAFVRATNACYINSPSSVALPLLSFLLSTLRASFSPLTRFFTRNFILHRERWLLEKERLRGVSVAKRRVGSNRRFRRLSGQVSRVVGVCLWF</sequence>
<evidence type="ECO:0000256" key="1">
    <source>
        <dbReference type="SAM" id="MobiDB-lite"/>
    </source>
</evidence>
<feature type="compositionally biased region" description="Polar residues" evidence="1">
    <location>
        <begin position="15"/>
        <end position="31"/>
    </location>
</feature>